<evidence type="ECO:0000313" key="2">
    <source>
        <dbReference type="Proteomes" id="UP000683925"/>
    </source>
</evidence>
<gene>
    <name evidence="1" type="ORF">POCTA_138.1.T0110039</name>
</gene>
<proteinExistence type="predicted"/>
<protein>
    <submittedName>
        <fullName evidence="1">Uncharacterized protein</fullName>
    </submittedName>
</protein>
<dbReference type="AlphaFoldDB" id="A0A8S1SIJ7"/>
<dbReference type="OrthoDB" id="10442011at2759"/>
<evidence type="ECO:0000313" key="1">
    <source>
        <dbReference type="EMBL" id="CAD8139728.1"/>
    </source>
</evidence>
<keyword evidence="2" id="KW-1185">Reference proteome</keyword>
<reference evidence="1" key="1">
    <citation type="submission" date="2021-01" db="EMBL/GenBank/DDBJ databases">
        <authorList>
            <consortium name="Genoscope - CEA"/>
            <person name="William W."/>
        </authorList>
    </citation>
    <scope>NUCLEOTIDE SEQUENCE</scope>
</reference>
<organism evidence="1 2">
    <name type="scientific">Paramecium octaurelia</name>
    <dbReference type="NCBI Taxonomy" id="43137"/>
    <lineage>
        <taxon>Eukaryota</taxon>
        <taxon>Sar</taxon>
        <taxon>Alveolata</taxon>
        <taxon>Ciliophora</taxon>
        <taxon>Intramacronucleata</taxon>
        <taxon>Oligohymenophorea</taxon>
        <taxon>Peniculida</taxon>
        <taxon>Parameciidae</taxon>
        <taxon>Paramecium</taxon>
    </lineage>
</organism>
<sequence length="119" mass="13617">MNQLIKQVRVDQPISMVVNVVVNLNLGKISLQANVDPDIPFNVFIEEILEQIFNQELKSIQAQNTIQCKLESGKQIQNQIRNGLNSLGFTNGCTLQVQILQGIQETPQPLDHYYEKKYY</sequence>
<dbReference type="OMA" id="TIQCKLE"/>
<dbReference type="Proteomes" id="UP000683925">
    <property type="component" value="Unassembled WGS sequence"/>
</dbReference>
<dbReference type="EMBL" id="CAJJDP010000010">
    <property type="protein sequence ID" value="CAD8139728.1"/>
    <property type="molecule type" value="Genomic_DNA"/>
</dbReference>
<accession>A0A8S1SIJ7</accession>
<name>A0A8S1SIJ7_PAROT</name>
<comment type="caution">
    <text evidence="1">The sequence shown here is derived from an EMBL/GenBank/DDBJ whole genome shotgun (WGS) entry which is preliminary data.</text>
</comment>